<evidence type="ECO:0000313" key="1">
    <source>
        <dbReference type="EMBL" id="RYC73581.1"/>
    </source>
</evidence>
<dbReference type="Gene3D" id="3.40.50.1820">
    <property type="entry name" value="alpha/beta hydrolase"/>
    <property type="match status" value="1"/>
</dbReference>
<gene>
    <name evidence="1" type="ORF">G3KMM_00336</name>
</gene>
<organism evidence="1 2">
    <name type="scientific">Candidatus Nanosyncoccus nanoralicus</name>
    <dbReference type="NCBI Taxonomy" id="2171996"/>
    <lineage>
        <taxon>Bacteria</taxon>
        <taxon>Candidatus Saccharimonadota</taxon>
        <taxon>Candidatus Nanosyncoccalia</taxon>
        <taxon>Candidatus Nanosyncoccales</taxon>
        <taxon>Candidatus Nanosyncoccaceae</taxon>
        <taxon>Candidatus Nanosyncoccus</taxon>
    </lineage>
</organism>
<comment type="caution">
    <text evidence="1">The sequence shown here is derived from an EMBL/GenBank/DDBJ whole genome shotgun (WGS) entry which is preliminary data.</text>
</comment>
<reference evidence="1 2" key="2">
    <citation type="journal article" date="2020" name="Cell Rep.">
        <title>Acquisition and Adaptation of Ultra-small Parasitic Reduced Genome Bacteria to Mammalian Hosts.</title>
        <authorList>
            <person name="McLean J.S."/>
            <person name="Bor B."/>
            <person name="Kerns K.A."/>
            <person name="Liu Q."/>
            <person name="To T.T."/>
            <person name="Solden L."/>
            <person name="Hendrickson E.L."/>
            <person name="Wrighton K."/>
            <person name="Shi W."/>
            <person name="He X."/>
        </authorList>
    </citation>
    <scope>NUCLEOTIDE SEQUENCE [LARGE SCALE GENOMIC DNA]</scope>
    <source>
        <strain evidence="1 2">TM7_KMM_G3_1_HOT_351</strain>
    </source>
</reference>
<evidence type="ECO:0000313" key="2">
    <source>
        <dbReference type="Proteomes" id="UP001191004"/>
    </source>
</evidence>
<keyword evidence="2" id="KW-1185">Reference proteome</keyword>
<sequence>MGSLTVAATAEKYPNLIHQKVFFLSPISEPTPKFLRPIIPLIAFVPNKLVCYIVTKYLIGTLGKKQLPRILDLTYQCAKKFTSISDEIKAAKFSVSHSISDFNFNKECYFIAGTEDKLNHQKQTRKTAEKYNAKVHFIKKSGHLINYEVPDQLSEIIQSYL</sequence>
<evidence type="ECO:0008006" key="3">
    <source>
        <dbReference type="Google" id="ProtNLM"/>
    </source>
</evidence>
<accession>A0ABY0FLA9</accession>
<dbReference type="Proteomes" id="UP001191004">
    <property type="component" value="Unassembled WGS sequence"/>
</dbReference>
<proteinExistence type="predicted"/>
<name>A0ABY0FLA9_9BACT</name>
<dbReference type="SUPFAM" id="SSF53474">
    <property type="entry name" value="alpha/beta-Hydrolases"/>
    <property type="match status" value="1"/>
</dbReference>
<dbReference type="InterPro" id="IPR029058">
    <property type="entry name" value="AB_hydrolase_fold"/>
</dbReference>
<reference evidence="1 2" key="1">
    <citation type="journal article" date="2018" name="bioRxiv">
        <title>Evidence of independent acquisition and adaption of ultra-small bacteria to human hosts across the highly diverse yet reduced genomes of the phylum Saccharibacteria.</title>
        <authorList>
            <person name="McLean J.S."/>
            <person name="Bor B."/>
            <person name="To T.T."/>
            <person name="Liu Q."/>
            <person name="Kearns K.A."/>
            <person name="Solden L.M."/>
            <person name="Wrighton K.C."/>
            <person name="He X."/>
            <person name="Shi W."/>
        </authorList>
    </citation>
    <scope>NUCLEOTIDE SEQUENCE [LARGE SCALE GENOMIC DNA]</scope>
    <source>
        <strain evidence="1 2">TM7_KMM_G3_1_HOT_351</strain>
    </source>
</reference>
<dbReference type="EMBL" id="PRLL01000008">
    <property type="protein sequence ID" value="RYC73581.1"/>
    <property type="molecule type" value="Genomic_DNA"/>
</dbReference>
<protein>
    <recommendedName>
        <fullName evidence="3">Alpha/beta hydrolase</fullName>
    </recommendedName>
</protein>